<proteinExistence type="inferred from homology"/>
<protein>
    <recommendedName>
        <fullName evidence="2 5">acylphosphatase</fullName>
        <ecNumber evidence="2 5">3.6.1.7</ecNumber>
    </recommendedName>
</protein>
<keyword evidence="3 5" id="KW-0378">Hydrolase</keyword>
<dbReference type="InterPro" id="IPR001792">
    <property type="entry name" value="Acylphosphatase-like_dom"/>
</dbReference>
<dbReference type="SUPFAM" id="SSF54975">
    <property type="entry name" value="Acylphosphatase/BLUF domain-like"/>
    <property type="match status" value="1"/>
</dbReference>
<evidence type="ECO:0000256" key="6">
    <source>
        <dbReference type="RuleBase" id="RU004168"/>
    </source>
</evidence>
<dbReference type="InterPro" id="IPR017968">
    <property type="entry name" value="Acylphosphatase_CS"/>
</dbReference>
<comment type="similarity">
    <text evidence="1 6">Belongs to the acylphosphatase family.</text>
</comment>
<evidence type="ECO:0000256" key="5">
    <source>
        <dbReference type="PROSITE-ProRule" id="PRU00520"/>
    </source>
</evidence>
<dbReference type="EC" id="3.6.1.7" evidence="2 5"/>
<dbReference type="PROSITE" id="PS51160">
    <property type="entry name" value="ACYLPHOSPHATASE_3"/>
    <property type="match status" value="1"/>
</dbReference>
<dbReference type="KEGG" id="dpr:Despr_2622"/>
<dbReference type="EMBL" id="CP002364">
    <property type="protein sequence ID" value="ADW18758.1"/>
    <property type="molecule type" value="Genomic_DNA"/>
</dbReference>
<evidence type="ECO:0000256" key="2">
    <source>
        <dbReference type="ARBA" id="ARBA00012150"/>
    </source>
</evidence>
<dbReference type="PANTHER" id="PTHR10029:SF3">
    <property type="entry name" value="ACYLPHOSPHATASE-RELATED"/>
    <property type="match status" value="1"/>
</dbReference>
<evidence type="ECO:0000256" key="3">
    <source>
        <dbReference type="ARBA" id="ARBA00022801"/>
    </source>
</evidence>
<dbReference type="PRINTS" id="PR00112">
    <property type="entry name" value="ACYLPHPHTASE"/>
</dbReference>
<sequence>MERKRIHARVHGRVQRVAFREYTRREAMRLGLSGWVRNLPDGTVEVQCEGAADNVDLLLAWLSIGSPLSRVTHVEYNETLLQGKTDDPFVIWYAS</sequence>
<evidence type="ECO:0000313" key="9">
    <source>
        <dbReference type="Proteomes" id="UP000006365"/>
    </source>
</evidence>
<dbReference type="RefSeq" id="WP_015725284.1">
    <property type="nucleotide sequence ID" value="NC_014972.1"/>
</dbReference>
<dbReference type="PROSITE" id="PS00151">
    <property type="entry name" value="ACYLPHOSPHATASE_2"/>
    <property type="match status" value="1"/>
</dbReference>
<accession>A0A7U3YNZ9</accession>
<organism evidence="8 9">
    <name type="scientific">Desulfobulbus propionicus (strain ATCC 33891 / DSM 2032 / VKM B-1956 / 1pr3)</name>
    <dbReference type="NCBI Taxonomy" id="577650"/>
    <lineage>
        <taxon>Bacteria</taxon>
        <taxon>Pseudomonadati</taxon>
        <taxon>Thermodesulfobacteriota</taxon>
        <taxon>Desulfobulbia</taxon>
        <taxon>Desulfobulbales</taxon>
        <taxon>Desulfobulbaceae</taxon>
        <taxon>Desulfobulbus</taxon>
    </lineage>
</organism>
<keyword evidence="9" id="KW-1185">Reference proteome</keyword>
<feature type="active site" evidence="5">
    <location>
        <position position="20"/>
    </location>
</feature>
<dbReference type="Pfam" id="PF00708">
    <property type="entry name" value="Acylphosphatase"/>
    <property type="match status" value="1"/>
</dbReference>
<evidence type="ECO:0000256" key="4">
    <source>
        <dbReference type="ARBA" id="ARBA00047645"/>
    </source>
</evidence>
<dbReference type="Gene3D" id="3.30.70.100">
    <property type="match status" value="1"/>
</dbReference>
<feature type="active site" evidence="5">
    <location>
        <position position="38"/>
    </location>
</feature>
<reference evidence="8 9" key="1">
    <citation type="journal article" date="2011" name="Stand. Genomic Sci.">
        <title>Complete genome sequence of Desulfobulbus propionicus type strain (1pr3).</title>
        <authorList>
            <person name="Pagani I."/>
            <person name="Lapidus A."/>
            <person name="Nolan M."/>
            <person name="Lucas S."/>
            <person name="Hammon N."/>
            <person name="Deshpande S."/>
            <person name="Cheng J.F."/>
            <person name="Chertkov O."/>
            <person name="Davenport K."/>
            <person name="Tapia R."/>
            <person name="Han C."/>
            <person name="Goodwin L."/>
            <person name="Pitluck S."/>
            <person name="Liolios K."/>
            <person name="Mavromatis K."/>
            <person name="Ivanova N."/>
            <person name="Mikhailova N."/>
            <person name="Pati A."/>
            <person name="Chen A."/>
            <person name="Palaniappan K."/>
            <person name="Land M."/>
            <person name="Hauser L."/>
            <person name="Chang Y.J."/>
            <person name="Jeffries C.D."/>
            <person name="Detter J.C."/>
            <person name="Brambilla E."/>
            <person name="Kannan K.P."/>
            <person name="Djao O.D."/>
            <person name="Rohde M."/>
            <person name="Pukall R."/>
            <person name="Spring S."/>
            <person name="Goker M."/>
            <person name="Sikorski J."/>
            <person name="Woyke T."/>
            <person name="Bristow J."/>
            <person name="Eisen J.A."/>
            <person name="Markowitz V."/>
            <person name="Hugenholtz P."/>
            <person name="Kyrpides N.C."/>
            <person name="Klenk H.P."/>
        </authorList>
    </citation>
    <scope>NUCLEOTIDE SEQUENCE [LARGE SCALE GENOMIC DNA]</scope>
    <source>
        <strain evidence="9">ATCC 33891 / DSM 2032 / 1pr3</strain>
    </source>
</reference>
<dbReference type="GO" id="GO:0003998">
    <property type="term" value="F:acylphosphatase activity"/>
    <property type="evidence" value="ECO:0007669"/>
    <property type="project" value="UniProtKB-EC"/>
</dbReference>
<gene>
    <name evidence="8" type="ordered locus">Despr_2622</name>
</gene>
<evidence type="ECO:0000313" key="8">
    <source>
        <dbReference type="EMBL" id="ADW18758.1"/>
    </source>
</evidence>
<comment type="catalytic activity">
    <reaction evidence="4 5">
        <text>an acyl phosphate + H2O = a carboxylate + phosphate + H(+)</text>
        <dbReference type="Rhea" id="RHEA:14965"/>
        <dbReference type="ChEBI" id="CHEBI:15377"/>
        <dbReference type="ChEBI" id="CHEBI:15378"/>
        <dbReference type="ChEBI" id="CHEBI:29067"/>
        <dbReference type="ChEBI" id="CHEBI:43474"/>
        <dbReference type="ChEBI" id="CHEBI:59918"/>
        <dbReference type="EC" id="3.6.1.7"/>
    </reaction>
</comment>
<dbReference type="InterPro" id="IPR020456">
    <property type="entry name" value="Acylphosphatase"/>
</dbReference>
<dbReference type="InterPro" id="IPR036046">
    <property type="entry name" value="Acylphosphatase-like_dom_sf"/>
</dbReference>
<evidence type="ECO:0000256" key="1">
    <source>
        <dbReference type="ARBA" id="ARBA00005614"/>
    </source>
</evidence>
<name>A0A7U3YNZ9_DESPD</name>
<dbReference type="AlphaFoldDB" id="A0A7U3YNZ9"/>
<dbReference type="Proteomes" id="UP000006365">
    <property type="component" value="Chromosome"/>
</dbReference>
<evidence type="ECO:0000259" key="7">
    <source>
        <dbReference type="PROSITE" id="PS51160"/>
    </source>
</evidence>
<dbReference type="PANTHER" id="PTHR10029">
    <property type="entry name" value="ACYLPHOSPHATASE"/>
    <property type="match status" value="1"/>
</dbReference>
<feature type="domain" description="Acylphosphatase-like" evidence="7">
    <location>
        <begin position="5"/>
        <end position="93"/>
    </location>
</feature>